<sequence>MHQSTHTGEKPYKCNECGKSFYQKSVLTTHQRTHTGEKPYECNECGKTFHQRANYNRHQKTHTDQDEIVCRLQFVFTELVCQDIGFCQWVPAPAEPGVRTGTTVDSSLVPWGFNPEEGDSFSQDLPPGRGRGSGQSVTR</sequence>
<comment type="caution">
    <text evidence="8">The sequence shown here is derived from an EMBL/GenBank/DDBJ whole genome shotgun (WGS) entry which is preliminary data.</text>
</comment>
<dbReference type="EMBL" id="JASSZA010000001">
    <property type="protein sequence ID" value="KAK2120455.1"/>
    <property type="molecule type" value="Genomic_DNA"/>
</dbReference>
<dbReference type="SUPFAM" id="SSF57667">
    <property type="entry name" value="beta-beta-alpha zinc fingers"/>
    <property type="match status" value="2"/>
</dbReference>
<feature type="region of interest" description="Disordered" evidence="6">
    <location>
        <begin position="109"/>
        <end position="139"/>
    </location>
</feature>
<gene>
    <name evidence="8" type="ORF">P7K49_001841</name>
</gene>
<dbReference type="SMART" id="SM00355">
    <property type="entry name" value="ZnF_C2H2"/>
    <property type="match status" value="2"/>
</dbReference>
<evidence type="ECO:0000256" key="3">
    <source>
        <dbReference type="ARBA" id="ARBA00022771"/>
    </source>
</evidence>
<dbReference type="PROSITE" id="PS00028">
    <property type="entry name" value="ZINC_FINGER_C2H2_1"/>
    <property type="match status" value="2"/>
</dbReference>
<evidence type="ECO:0000313" key="8">
    <source>
        <dbReference type="EMBL" id="KAK2120455.1"/>
    </source>
</evidence>
<dbReference type="InterPro" id="IPR036236">
    <property type="entry name" value="Znf_C2H2_sf"/>
</dbReference>
<name>A0ABQ9WFM9_SAGOE</name>
<dbReference type="PANTHER" id="PTHR23226:SF346">
    <property type="entry name" value="RB-ASSOCIATED KRAB ZINC FINGER PROTEIN"/>
    <property type="match status" value="1"/>
</dbReference>
<reference evidence="8 9" key="1">
    <citation type="submission" date="2023-05" db="EMBL/GenBank/DDBJ databases">
        <title>B98-5 Cell Line De Novo Hybrid Assembly: An Optical Mapping Approach.</title>
        <authorList>
            <person name="Kananen K."/>
            <person name="Auerbach J.A."/>
            <person name="Kautto E."/>
            <person name="Blachly J.S."/>
        </authorList>
    </citation>
    <scope>NUCLEOTIDE SEQUENCE [LARGE SCALE GENOMIC DNA]</scope>
    <source>
        <strain evidence="8">B95-8</strain>
        <tissue evidence="8">Cell line</tissue>
    </source>
</reference>
<proteinExistence type="predicted"/>
<evidence type="ECO:0000256" key="1">
    <source>
        <dbReference type="ARBA" id="ARBA00022723"/>
    </source>
</evidence>
<keyword evidence="3 5" id="KW-0863">Zinc-finger</keyword>
<dbReference type="Gene3D" id="3.30.160.60">
    <property type="entry name" value="Classic Zinc Finger"/>
    <property type="match status" value="2"/>
</dbReference>
<evidence type="ECO:0000313" key="9">
    <source>
        <dbReference type="Proteomes" id="UP001266305"/>
    </source>
</evidence>
<evidence type="ECO:0000256" key="2">
    <source>
        <dbReference type="ARBA" id="ARBA00022737"/>
    </source>
</evidence>
<feature type="domain" description="C2H2-type" evidence="7">
    <location>
        <begin position="40"/>
        <end position="67"/>
    </location>
</feature>
<dbReference type="Proteomes" id="UP001266305">
    <property type="component" value="Unassembled WGS sequence"/>
</dbReference>
<keyword evidence="2" id="KW-0677">Repeat</keyword>
<keyword evidence="1" id="KW-0479">Metal-binding</keyword>
<keyword evidence="9" id="KW-1185">Reference proteome</keyword>
<evidence type="ECO:0000256" key="4">
    <source>
        <dbReference type="ARBA" id="ARBA00022833"/>
    </source>
</evidence>
<dbReference type="InterPro" id="IPR013087">
    <property type="entry name" value="Znf_C2H2_type"/>
</dbReference>
<protein>
    <recommendedName>
        <fullName evidence="7">C2H2-type domain-containing protein</fullName>
    </recommendedName>
</protein>
<evidence type="ECO:0000256" key="5">
    <source>
        <dbReference type="PROSITE-ProRule" id="PRU00042"/>
    </source>
</evidence>
<accession>A0ABQ9WFM9</accession>
<evidence type="ECO:0000259" key="7">
    <source>
        <dbReference type="PROSITE" id="PS50157"/>
    </source>
</evidence>
<evidence type="ECO:0000256" key="6">
    <source>
        <dbReference type="SAM" id="MobiDB-lite"/>
    </source>
</evidence>
<organism evidence="8 9">
    <name type="scientific">Saguinus oedipus</name>
    <name type="common">Cotton-top tamarin</name>
    <name type="synonym">Oedipomidas oedipus</name>
    <dbReference type="NCBI Taxonomy" id="9490"/>
    <lineage>
        <taxon>Eukaryota</taxon>
        <taxon>Metazoa</taxon>
        <taxon>Chordata</taxon>
        <taxon>Craniata</taxon>
        <taxon>Vertebrata</taxon>
        <taxon>Euteleostomi</taxon>
        <taxon>Mammalia</taxon>
        <taxon>Eutheria</taxon>
        <taxon>Euarchontoglires</taxon>
        <taxon>Primates</taxon>
        <taxon>Haplorrhini</taxon>
        <taxon>Platyrrhini</taxon>
        <taxon>Cebidae</taxon>
        <taxon>Callitrichinae</taxon>
        <taxon>Saguinus</taxon>
    </lineage>
</organism>
<dbReference type="Pfam" id="PF00096">
    <property type="entry name" value="zf-C2H2"/>
    <property type="match status" value="2"/>
</dbReference>
<dbReference type="PROSITE" id="PS50157">
    <property type="entry name" value="ZINC_FINGER_C2H2_2"/>
    <property type="match status" value="2"/>
</dbReference>
<feature type="domain" description="C2H2-type" evidence="7">
    <location>
        <begin position="12"/>
        <end position="39"/>
    </location>
</feature>
<dbReference type="PANTHER" id="PTHR23226">
    <property type="entry name" value="ZINC FINGER AND SCAN DOMAIN-CONTAINING"/>
    <property type="match status" value="1"/>
</dbReference>
<keyword evidence="4" id="KW-0862">Zinc</keyword>